<dbReference type="SUPFAM" id="SSF57850">
    <property type="entry name" value="RING/U-box"/>
    <property type="match status" value="1"/>
</dbReference>
<gene>
    <name evidence="14" type="ORF">WHR41_03921</name>
</gene>
<feature type="region of interest" description="Disordered" evidence="10">
    <location>
        <begin position="1"/>
        <end position="145"/>
    </location>
</feature>
<comment type="similarity">
    <text evidence="1">Belongs to the SNF2/RAD54 helicase family.</text>
</comment>
<dbReference type="InterPro" id="IPR014001">
    <property type="entry name" value="Helicase_ATP-bd"/>
</dbReference>
<dbReference type="PROSITE" id="PS51194">
    <property type="entry name" value="HELICASE_CTER"/>
    <property type="match status" value="1"/>
</dbReference>
<feature type="compositionally biased region" description="Acidic residues" evidence="10">
    <location>
        <begin position="1156"/>
        <end position="1165"/>
    </location>
</feature>
<dbReference type="PANTHER" id="PTHR45626">
    <property type="entry name" value="TRANSCRIPTION TERMINATION FACTOR 2-RELATED"/>
    <property type="match status" value="1"/>
</dbReference>
<dbReference type="GO" id="GO:0004386">
    <property type="term" value="F:helicase activity"/>
    <property type="evidence" value="ECO:0007669"/>
    <property type="project" value="UniProtKB-KW"/>
</dbReference>
<feature type="region of interest" description="Disordered" evidence="10">
    <location>
        <begin position="1129"/>
        <end position="1165"/>
    </location>
</feature>
<dbReference type="Pfam" id="PF00176">
    <property type="entry name" value="SNF2-rel_dom"/>
    <property type="match status" value="1"/>
</dbReference>
<evidence type="ECO:0000256" key="5">
    <source>
        <dbReference type="ARBA" id="ARBA00022801"/>
    </source>
</evidence>
<evidence type="ECO:0000256" key="9">
    <source>
        <dbReference type="PROSITE-ProRule" id="PRU00175"/>
    </source>
</evidence>
<proteinExistence type="inferred from homology"/>
<dbReference type="CDD" id="cd18008">
    <property type="entry name" value="DEXDc_SHPRH-like"/>
    <property type="match status" value="1"/>
</dbReference>
<evidence type="ECO:0000256" key="4">
    <source>
        <dbReference type="ARBA" id="ARBA00022771"/>
    </source>
</evidence>
<dbReference type="PANTHER" id="PTHR45626:SF17">
    <property type="entry name" value="HELICASE-LIKE TRANSCRIPTION FACTOR"/>
    <property type="match status" value="1"/>
</dbReference>
<dbReference type="GO" id="GO:0005524">
    <property type="term" value="F:ATP binding"/>
    <property type="evidence" value="ECO:0007669"/>
    <property type="project" value="UniProtKB-KW"/>
</dbReference>
<sequence>MASPREPASETSPVPPLPQTPPIKTEPLDDNILPKTQETEVIDLISDGEDNELTRPLLKLPPKKQNAPVNLGSSLLKKPKAAQPNNKESKQKLLEEKLKQMQRNAAKSMREPQQPEPQPDASSLFVPDSNNVSPDAAGPAESFQALKRRVEEKRFAGTLSMDEEETFIEAEFAEKMRLLKSRSAGTEMQSNAAEDALSTIMSHPDLEESSVEEDALPQPRAGQKRKAPATPTTQPKKRGRPPKNKAPEQPEATDDILARYRECQDSGSKGDTVAKGGNKGKGRAKQAPKTKTKTKGNGTGKGRQPKYTGPVMMNADNIINGNIISDAAHTENLAKPPTFDSSTTVRAEAFKQLIESVPMENRKIATMDRKYFNDRLAFFTGSGHSVKTAADGINWTIKGMKVALKPYQVLGAAFMRERESSTEQPKGGILADQMGLGKTITTLAAIVNGKPLHTTTCHSTLIVASAALVPQWAQEIKDKLWTDTENKKHGIGRFIEYHTSAKLKGNQELERLRECDIVLTTYSQVCKSYPRAEIPSKFVTAEQKQKWWEEYYEEHKGLLHRIKWHRIILDEAQAIKNHASLTGRACTALEADLRWSISGTIVLNSPKEFYSQFKFLKVPHTDSFKLFKENYYAGTDDEDGMARLKSRLSQFMIRRTHRDKLFNARLLVLPPPSEDTRWLEFNEIERAVYEIVKARFISRINCISRSGELEKSYNAIWTMLLRLRQLCSHVLLIQQTLVDLLEREDFEKLWTICSLDLSDETQELLQYLHHSMSRDTNGERTDSTGDTKITETETVPIGRLAFDSLADDLGGVHGLTYNFSRYLNGLRNSEVFDEITRRTRCAACKQPPSEAMVTSCHHVYCHDCLNELAASAHRKLREQVRCIECGIVFHDARPCERELEEFSAGGNPSTGSSEDSSSSTGSSKKKKKKPELENWLYMKGEVLPSSKTVALKAQIMTWIAEDPDVKIIVYSQFIAMINLLGRICNTEDWKAEKYTGGMSQECRQKALASFGDPKKEVRVLLASLKCGGIGLNLTMASRVICLDPWWNSSIEQQAFSRVYRIGQEKETHMTRLVIKDTIDEAIVALQDSKQISIDDAMDESKRKEKISANELVRLFGKVVADDNGRPFIYAHRDDDGADGEHAAPRPQPAAERESDAEGDGIVDDH</sequence>
<dbReference type="Gene3D" id="3.40.50.10810">
    <property type="entry name" value="Tandem AAA-ATPase domain"/>
    <property type="match status" value="1"/>
</dbReference>
<dbReference type="InterPro" id="IPR000330">
    <property type="entry name" value="SNF2_N"/>
</dbReference>
<comment type="caution">
    <text evidence="14">The sequence shown here is derived from an EMBL/GenBank/DDBJ whole genome shotgun (WGS) entry which is preliminary data.</text>
</comment>
<feature type="compositionally biased region" description="Low complexity" evidence="10">
    <location>
        <begin position="909"/>
        <end position="922"/>
    </location>
</feature>
<dbReference type="InterPro" id="IPR050628">
    <property type="entry name" value="SNF2_RAD54_helicase_TF"/>
</dbReference>
<dbReference type="SMART" id="SM00487">
    <property type="entry name" value="DEXDc"/>
    <property type="match status" value="1"/>
</dbReference>
<accession>A0AB34KS11</accession>
<dbReference type="GO" id="GO:0005634">
    <property type="term" value="C:nucleus"/>
    <property type="evidence" value="ECO:0007669"/>
    <property type="project" value="TreeGrafter"/>
</dbReference>
<feature type="domain" description="Helicase C-terminal" evidence="13">
    <location>
        <begin position="951"/>
        <end position="1105"/>
    </location>
</feature>
<dbReference type="GO" id="GO:0008270">
    <property type="term" value="F:zinc ion binding"/>
    <property type="evidence" value="ECO:0007669"/>
    <property type="project" value="UniProtKB-KW"/>
</dbReference>
<evidence type="ECO:0000313" key="15">
    <source>
        <dbReference type="Proteomes" id="UP000803884"/>
    </source>
</evidence>
<evidence type="ECO:0000256" key="1">
    <source>
        <dbReference type="ARBA" id="ARBA00007025"/>
    </source>
</evidence>
<feature type="compositionally biased region" description="Basic and acidic residues" evidence="10">
    <location>
        <begin position="87"/>
        <end position="99"/>
    </location>
</feature>
<dbReference type="GO" id="GO:0006281">
    <property type="term" value="P:DNA repair"/>
    <property type="evidence" value="ECO:0007669"/>
    <property type="project" value="TreeGrafter"/>
</dbReference>
<dbReference type="Gene3D" id="3.40.50.300">
    <property type="entry name" value="P-loop containing nucleotide triphosphate hydrolases"/>
    <property type="match status" value="1"/>
</dbReference>
<keyword evidence="2" id="KW-0479">Metal-binding</keyword>
<evidence type="ECO:0000256" key="2">
    <source>
        <dbReference type="ARBA" id="ARBA00022723"/>
    </source>
</evidence>
<organism evidence="14 15">
    <name type="scientific">Cladosporium halotolerans</name>
    <dbReference type="NCBI Taxonomy" id="1052096"/>
    <lineage>
        <taxon>Eukaryota</taxon>
        <taxon>Fungi</taxon>
        <taxon>Dikarya</taxon>
        <taxon>Ascomycota</taxon>
        <taxon>Pezizomycotina</taxon>
        <taxon>Dothideomycetes</taxon>
        <taxon>Dothideomycetidae</taxon>
        <taxon>Cladosporiales</taxon>
        <taxon>Cladosporiaceae</taxon>
        <taxon>Cladosporium</taxon>
    </lineage>
</organism>
<dbReference type="PROSITE" id="PS00518">
    <property type="entry name" value="ZF_RING_1"/>
    <property type="match status" value="1"/>
</dbReference>
<name>A0AB34KS11_9PEZI</name>
<feature type="region of interest" description="Disordered" evidence="10">
    <location>
        <begin position="900"/>
        <end position="927"/>
    </location>
</feature>
<dbReference type="AlphaFoldDB" id="A0AB34KS11"/>
<keyword evidence="4 9" id="KW-0863">Zinc-finger</keyword>
<evidence type="ECO:0000259" key="13">
    <source>
        <dbReference type="PROSITE" id="PS51194"/>
    </source>
</evidence>
<dbReference type="InterPro" id="IPR001841">
    <property type="entry name" value="Znf_RING"/>
</dbReference>
<feature type="domain" description="RING-type" evidence="11">
    <location>
        <begin position="841"/>
        <end position="885"/>
    </location>
</feature>
<dbReference type="Gene3D" id="3.30.40.10">
    <property type="entry name" value="Zinc/RING finger domain, C3HC4 (zinc finger)"/>
    <property type="match status" value="1"/>
</dbReference>
<dbReference type="GeneID" id="96005365"/>
<dbReference type="InterPro" id="IPR027417">
    <property type="entry name" value="P-loop_NTPase"/>
</dbReference>
<evidence type="ECO:0000256" key="10">
    <source>
        <dbReference type="SAM" id="MobiDB-lite"/>
    </source>
</evidence>
<dbReference type="InterPro" id="IPR038718">
    <property type="entry name" value="SNF2-like_sf"/>
</dbReference>
<dbReference type="GO" id="GO:0008094">
    <property type="term" value="F:ATP-dependent activity, acting on DNA"/>
    <property type="evidence" value="ECO:0007669"/>
    <property type="project" value="TreeGrafter"/>
</dbReference>
<feature type="region of interest" description="Disordered" evidence="10">
    <location>
        <begin position="182"/>
        <end position="311"/>
    </location>
</feature>
<evidence type="ECO:0000313" key="14">
    <source>
        <dbReference type="EMBL" id="KAL1587518.1"/>
    </source>
</evidence>
<evidence type="ECO:0000259" key="11">
    <source>
        <dbReference type="PROSITE" id="PS50089"/>
    </source>
</evidence>
<dbReference type="SMART" id="SM00490">
    <property type="entry name" value="HELICc"/>
    <property type="match status" value="1"/>
</dbReference>
<dbReference type="Proteomes" id="UP000803884">
    <property type="component" value="Unassembled WGS sequence"/>
</dbReference>
<keyword evidence="7" id="KW-0862">Zinc</keyword>
<protein>
    <submittedName>
        <fullName evidence="14">Uncharacterized protein</fullName>
    </submittedName>
</protein>
<evidence type="ECO:0000256" key="3">
    <source>
        <dbReference type="ARBA" id="ARBA00022741"/>
    </source>
</evidence>
<dbReference type="InterPro" id="IPR017907">
    <property type="entry name" value="Znf_RING_CS"/>
</dbReference>
<dbReference type="RefSeq" id="XP_069230623.1">
    <property type="nucleotide sequence ID" value="XM_069372527.1"/>
</dbReference>
<feature type="compositionally biased region" description="Basic residues" evidence="10">
    <location>
        <begin position="278"/>
        <end position="294"/>
    </location>
</feature>
<dbReference type="Pfam" id="PF00271">
    <property type="entry name" value="Helicase_C"/>
    <property type="match status" value="1"/>
</dbReference>
<keyword evidence="15" id="KW-1185">Reference proteome</keyword>
<dbReference type="InterPro" id="IPR049730">
    <property type="entry name" value="SNF2/RAD54-like_C"/>
</dbReference>
<evidence type="ECO:0000256" key="8">
    <source>
        <dbReference type="ARBA" id="ARBA00022840"/>
    </source>
</evidence>
<dbReference type="InterPro" id="IPR001650">
    <property type="entry name" value="Helicase_C-like"/>
</dbReference>
<dbReference type="PROSITE" id="PS51192">
    <property type="entry name" value="HELICASE_ATP_BIND_1"/>
    <property type="match status" value="1"/>
</dbReference>
<evidence type="ECO:0000256" key="7">
    <source>
        <dbReference type="ARBA" id="ARBA00022833"/>
    </source>
</evidence>
<dbReference type="PROSITE" id="PS50089">
    <property type="entry name" value="ZF_RING_2"/>
    <property type="match status" value="1"/>
</dbReference>
<dbReference type="GO" id="GO:0016787">
    <property type="term" value="F:hydrolase activity"/>
    <property type="evidence" value="ECO:0007669"/>
    <property type="project" value="UniProtKB-KW"/>
</dbReference>
<dbReference type="InterPro" id="IPR013083">
    <property type="entry name" value="Znf_RING/FYVE/PHD"/>
</dbReference>
<dbReference type="CDD" id="cd18793">
    <property type="entry name" value="SF2_C_SNF"/>
    <property type="match status" value="1"/>
</dbReference>
<keyword evidence="8" id="KW-0067">ATP-binding</keyword>
<dbReference type="EMBL" id="JAAQHG020000010">
    <property type="protein sequence ID" value="KAL1587518.1"/>
    <property type="molecule type" value="Genomic_DNA"/>
</dbReference>
<feature type="domain" description="Helicase ATP-binding" evidence="12">
    <location>
        <begin position="419"/>
        <end position="619"/>
    </location>
</feature>
<feature type="compositionally biased region" description="Basic and acidic residues" evidence="10">
    <location>
        <begin position="1129"/>
        <end position="1143"/>
    </location>
</feature>
<reference evidence="14 15" key="1">
    <citation type="journal article" date="2020" name="Microbiol. Resour. Announc.">
        <title>Draft Genome Sequence of a Cladosporium Species Isolated from the Mesophotic Ascidian Didemnum maculosum.</title>
        <authorList>
            <person name="Gioti A."/>
            <person name="Siaperas R."/>
            <person name="Nikolaivits E."/>
            <person name="Le Goff G."/>
            <person name="Ouazzani J."/>
            <person name="Kotoulas G."/>
            <person name="Topakas E."/>
        </authorList>
    </citation>
    <scope>NUCLEOTIDE SEQUENCE [LARGE SCALE GENOMIC DNA]</scope>
    <source>
        <strain evidence="14 15">TM138-S3</strain>
    </source>
</reference>
<dbReference type="SMART" id="SM00184">
    <property type="entry name" value="RING"/>
    <property type="match status" value="1"/>
</dbReference>
<keyword evidence="6" id="KW-0347">Helicase</keyword>
<dbReference type="SUPFAM" id="SSF52540">
    <property type="entry name" value="P-loop containing nucleoside triphosphate hydrolases"/>
    <property type="match status" value="2"/>
</dbReference>
<evidence type="ECO:0000256" key="6">
    <source>
        <dbReference type="ARBA" id="ARBA00022806"/>
    </source>
</evidence>
<evidence type="ECO:0000259" key="12">
    <source>
        <dbReference type="PROSITE" id="PS51192"/>
    </source>
</evidence>
<keyword evidence="5" id="KW-0378">Hydrolase</keyword>
<keyword evidence="3" id="KW-0547">Nucleotide-binding</keyword>
<feature type="compositionally biased region" description="Polar residues" evidence="10">
    <location>
        <begin position="183"/>
        <end position="192"/>
    </location>
</feature>